<dbReference type="Gene3D" id="3.30.300.130">
    <property type="entry name" value="Fe-S cluster assembly (FSCA)"/>
    <property type="match status" value="1"/>
</dbReference>
<accession>A0A381DI37</accession>
<evidence type="ECO:0000259" key="1">
    <source>
        <dbReference type="Pfam" id="PF01883"/>
    </source>
</evidence>
<dbReference type="RefSeq" id="WP_033915953.1">
    <property type="nucleotide sequence ID" value="NZ_CP043427.1"/>
</dbReference>
<sequence>MNKIDEIYENLKSVVDPEIGFDIVSLGLIYEVLFDNEKAKIVMTLSTKSCPLHELILTWVNDAVLKTIGVKECEIELVWEPAWSIEMASDYVKKALKV</sequence>
<feature type="domain" description="MIP18 family-like" evidence="1">
    <location>
        <begin position="5"/>
        <end position="76"/>
    </location>
</feature>
<dbReference type="AlphaFoldDB" id="A0A381DI37"/>
<dbReference type="Proteomes" id="UP000254920">
    <property type="component" value="Unassembled WGS sequence"/>
</dbReference>
<dbReference type="SUPFAM" id="SSF117916">
    <property type="entry name" value="Fe-S cluster assembly (FSCA) domain-like"/>
    <property type="match status" value="1"/>
</dbReference>
<dbReference type="GeneID" id="93090992"/>
<organism evidence="2 3">
    <name type="scientific">Campylobacter sputorum subsp. sputorum</name>
    <dbReference type="NCBI Taxonomy" id="32024"/>
    <lineage>
        <taxon>Bacteria</taxon>
        <taxon>Pseudomonadati</taxon>
        <taxon>Campylobacterota</taxon>
        <taxon>Epsilonproteobacteria</taxon>
        <taxon>Campylobacterales</taxon>
        <taxon>Campylobacteraceae</taxon>
        <taxon>Campylobacter</taxon>
    </lineage>
</organism>
<dbReference type="InterPro" id="IPR052339">
    <property type="entry name" value="Fe-S_Maturation_MIP18"/>
</dbReference>
<name>A0A381DI37_9BACT</name>
<gene>
    <name evidence="2" type="ORF">NCTC12475_00552</name>
</gene>
<dbReference type="InterPro" id="IPR034904">
    <property type="entry name" value="FSCA_dom_sf"/>
</dbReference>
<dbReference type="PANTHER" id="PTHR42831">
    <property type="entry name" value="FE-S PROTEIN MATURATION AUXILIARY FACTOR YITW"/>
    <property type="match status" value="1"/>
</dbReference>
<keyword evidence="3" id="KW-1185">Reference proteome</keyword>
<protein>
    <submittedName>
        <fullName evidence="2">YitW</fullName>
    </submittedName>
</protein>
<proteinExistence type="predicted"/>
<dbReference type="PANTHER" id="PTHR42831:SF1">
    <property type="entry name" value="FE-S PROTEIN MATURATION AUXILIARY FACTOR YITW"/>
    <property type="match status" value="1"/>
</dbReference>
<dbReference type="InterPro" id="IPR002744">
    <property type="entry name" value="MIP18-like"/>
</dbReference>
<evidence type="ECO:0000313" key="3">
    <source>
        <dbReference type="Proteomes" id="UP000254920"/>
    </source>
</evidence>
<dbReference type="Pfam" id="PF01883">
    <property type="entry name" value="FeS_assembly_P"/>
    <property type="match status" value="1"/>
</dbReference>
<dbReference type="EMBL" id="UFVD01000001">
    <property type="protein sequence ID" value="SUX10363.1"/>
    <property type="molecule type" value="Genomic_DNA"/>
</dbReference>
<evidence type="ECO:0000313" key="2">
    <source>
        <dbReference type="EMBL" id="SUX10363.1"/>
    </source>
</evidence>
<reference evidence="2 3" key="1">
    <citation type="submission" date="2018-06" db="EMBL/GenBank/DDBJ databases">
        <authorList>
            <consortium name="Pathogen Informatics"/>
            <person name="Doyle S."/>
        </authorList>
    </citation>
    <scope>NUCLEOTIDE SEQUENCE [LARGE SCALE GENOMIC DNA]</scope>
    <source>
        <strain evidence="2 3">NCTC12475</strain>
    </source>
</reference>
<dbReference type="STRING" id="32024.GCA_000788295_00677"/>
<dbReference type="OrthoDB" id="9805360at2"/>